<dbReference type="InterPro" id="IPR036890">
    <property type="entry name" value="HATPase_C_sf"/>
</dbReference>
<evidence type="ECO:0000313" key="2">
    <source>
        <dbReference type="Proteomes" id="UP001165136"/>
    </source>
</evidence>
<dbReference type="Gene3D" id="3.30.565.10">
    <property type="entry name" value="Histidine kinase-like ATPase, C-terminal domain"/>
    <property type="match status" value="1"/>
</dbReference>
<sequence>MISQPTQVDDLRLVALPSAISCAEMFVRFALVEWSLRPMVEDATLVTRHIVKSSVAGATPSRPRFLTIRLRLHTDCVVIEVDDQQPGEPPELPGWTISAVTMPGGRRNVWCELPLRTGLSAALPRRAPGRAAARQTIQPPGVEPERIETPNFDQYIPEPMLDPSDSEILQRVLYGLNGNDRY</sequence>
<reference evidence="1" key="1">
    <citation type="submission" date="2023-03" db="EMBL/GenBank/DDBJ databases">
        <title>Amycolatopsis taiwanensis NBRC 103393.</title>
        <authorList>
            <person name="Ichikawa N."/>
            <person name="Sato H."/>
            <person name="Tonouchi N."/>
        </authorList>
    </citation>
    <scope>NUCLEOTIDE SEQUENCE</scope>
    <source>
        <strain evidence="1">NBRC 103393</strain>
    </source>
</reference>
<evidence type="ECO:0000313" key="1">
    <source>
        <dbReference type="EMBL" id="GLY67645.1"/>
    </source>
</evidence>
<organism evidence="1 2">
    <name type="scientific">Amycolatopsis taiwanensis</name>
    <dbReference type="NCBI Taxonomy" id="342230"/>
    <lineage>
        <taxon>Bacteria</taxon>
        <taxon>Bacillati</taxon>
        <taxon>Actinomycetota</taxon>
        <taxon>Actinomycetes</taxon>
        <taxon>Pseudonocardiales</taxon>
        <taxon>Pseudonocardiaceae</taxon>
        <taxon>Amycolatopsis</taxon>
    </lineage>
</organism>
<name>A0A9W6R535_9PSEU</name>
<proteinExistence type="predicted"/>
<evidence type="ECO:0008006" key="3">
    <source>
        <dbReference type="Google" id="ProtNLM"/>
    </source>
</evidence>
<keyword evidence="2" id="KW-1185">Reference proteome</keyword>
<gene>
    <name evidence="1" type="ORF">Atai01_42640</name>
</gene>
<dbReference type="Proteomes" id="UP001165136">
    <property type="component" value="Unassembled WGS sequence"/>
</dbReference>
<accession>A0A9W6R535</accession>
<protein>
    <recommendedName>
        <fullName evidence="3">Histidine kinase</fullName>
    </recommendedName>
</protein>
<dbReference type="EMBL" id="BSTI01000009">
    <property type="protein sequence ID" value="GLY67645.1"/>
    <property type="molecule type" value="Genomic_DNA"/>
</dbReference>
<comment type="caution">
    <text evidence="1">The sequence shown here is derived from an EMBL/GenBank/DDBJ whole genome shotgun (WGS) entry which is preliminary data.</text>
</comment>
<dbReference type="AlphaFoldDB" id="A0A9W6R535"/>
<dbReference type="RefSeq" id="WP_027941701.1">
    <property type="nucleotide sequence ID" value="NZ_BSTI01000009.1"/>
</dbReference>